<feature type="region of interest" description="Disordered" evidence="10">
    <location>
        <begin position="269"/>
        <end position="299"/>
    </location>
</feature>
<feature type="compositionally biased region" description="Low complexity" evidence="10">
    <location>
        <begin position="701"/>
        <end position="710"/>
    </location>
</feature>
<keyword evidence="5 9" id="KW-0297">G-protein coupled receptor</keyword>
<evidence type="ECO:0000313" key="14">
    <source>
        <dbReference type="Proteomes" id="UP001642483"/>
    </source>
</evidence>
<keyword evidence="2" id="KW-1003">Cell membrane</keyword>
<dbReference type="PROSITE" id="PS50262">
    <property type="entry name" value="G_PROTEIN_RECEP_F1_2"/>
    <property type="match status" value="1"/>
</dbReference>
<dbReference type="PRINTS" id="PR00237">
    <property type="entry name" value="GPCRRHODOPSN"/>
</dbReference>
<keyword evidence="6 11" id="KW-0472">Membrane</keyword>
<dbReference type="InterPro" id="IPR017452">
    <property type="entry name" value="GPCR_Rhodpsn_7TM"/>
</dbReference>
<name>A0ABP0H2F6_CLALP</name>
<evidence type="ECO:0000259" key="12">
    <source>
        <dbReference type="PROSITE" id="PS50262"/>
    </source>
</evidence>
<feature type="transmembrane region" description="Helical" evidence="11">
    <location>
        <begin position="184"/>
        <end position="202"/>
    </location>
</feature>
<feature type="region of interest" description="Disordered" evidence="10">
    <location>
        <begin position="533"/>
        <end position="552"/>
    </location>
</feature>
<keyword evidence="4 11" id="KW-1133">Transmembrane helix</keyword>
<accession>A0ABP0H2F6</accession>
<feature type="compositionally biased region" description="Polar residues" evidence="10">
    <location>
        <begin position="278"/>
        <end position="290"/>
    </location>
</feature>
<feature type="compositionally biased region" description="Polar residues" evidence="10">
    <location>
        <begin position="715"/>
        <end position="735"/>
    </location>
</feature>
<evidence type="ECO:0000256" key="8">
    <source>
        <dbReference type="ARBA" id="ARBA00023224"/>
    </source>
</evidence>
<comment type="similarity">
    <text evidence="9">Belongs to the G-protein coupled receptor 1 family.</text>
</comment>
<dbReference type="InterPro" id="IPR000276">
    <property type="entry name" value="GPCR_Rhodpsn"/>
</dbReference>
<feature type="domain" description="G-protein coupled receptors family 1 profile" evidence="12">
    <location>
        <begin position="61"/>
        <end position="492"/>
    </location>
</feature>
<feature type="transmembrane region" description="Helical" evidence="11">
    <location>
        <begin position="222"/>
        <end position="244"/>
    </location>
</feature>
<evidence type="ECO:0000256" key="10">
    <source>
        <dbReference type="SAM" id="MobiDB-lite"/>
    </source>
</evidence>
<evidence type="ECO:0000256" key="4">
    <source>
        <dbReference type="ARBA" id="ARBA00022989"/>
    </source>
</evidence>
<feature type="transmembrane region" description="Helical" evidence="11">
    <location>
        <begin position="437"/>
        <end position="456"/>
    </location>
</feature>
<dbReference type="Gene3D" id="1.20.1070.10">
    <property type="entry name" value="Rhodopsin 7-helix transmembrane proteins"/>
    <property type="match status" value="2"/>
</dbReference>
<comment type="subcellular location">
    <subcellularLocation>
        <location evidence="1">Cell membrane</location>
        <topology evidence="1">Multi-pass membrane protein</topology>
    </subcellularLocation>
</comment>
<dbReference type="PANTHER" id="PTHR24247:SF222">
    <property type="entry name" value="5-HYDROXYTRYPTAMINE (SEROTONIN) RECEPTOR 2B, ISOFORM E"/>
    <property type="match status" value="1"/>
</dbReference>
<dbReference type="Pfam" id="PF00001">
    <property type="entry name" value="7tm_1"/>
    <property type="match status" value="2"/>
</dbReference>
<evidence type="ECO:0000313" key="13">
    <source>
        <dbReference type="EMBL" id="CAK8698181.1"/>
    </source>
</evidence>
<dbReference type="EMBL" id="CAWYQH010000174">
    <property type="protein sequence ID" value="CAK8698181.1"/>
    <property type="molecule type" value="Genomic_DNA"/>
</dbReference>
<feature type="region of interest" description="Disordered" evidence="10">
    <location>
        <begin position="633"/>
        <end position="660"/>
    </location>
</feature>
<reference evidence="13 14" key="1">
    <citation type="submission" date="2024-02" db="EMBL/GenBank/DDBJ databases">
        <authorList>
            <person name="Daric V."/>
            <person name="Darras S."/>
        </authorList>
    </citation>
    <scope>NUCLEOTIDE SEQUENCE [LARGE SCALE GENOMIC DNA]</scope>
</reference>
<dbReference type="SUPFAM" id="SSF81321">
    <property type="entry name" value="Family A G protein-coupled receptor-like"/>
    <property type="match status" value="1"/>
</dbReference>
<feature type="transmembrane region" description="Helical" evidence="11">
    <location>
        <begin position="476"/>
        <end position="495"/>
    </location>
</feature>
<feature type="transmembrane region" description="Helical" evidence="11">
    <location>
        <begin position="126"/>
        <end position="146"/>
    </location>
</feature>
<feature type="transmembrane region" description="Helical" evidence="11">
    <location>
        <begin position="83"/>
        <end position="106"/>
    </location>
</feature>
<keyword evidence="7 9" id="KW-0675">Receptor</keyword>
<dbReference type="PANTHER" id="PTHR24247">
    <property type="entry name" value="5-HYDROXYTRYPTAMINE RECEPTOR"/>
    <property type="match status" value="1"/>
</dbReference>
<evidence type="ECO:0000256" key="9">
    <source>
        <dbReference type="RuleBase" id="RU000688"/>
    </source>
</evidence>
<dbReference type="SMART" id="SM01381">
    <property type="entry name" value="7TM_GPCR_Srsx"/>
    <property type="match status" value="1"/>
</dbReference>
<gene>
    <name evidence="13" type="ORF">CVLEPA_LOCUS31647</name>
</gene>
<sequence>MRLLIDKNSALAAKLSDNATAGSLELNHSSLPLNISQGQQDLPLNWGALGIIPIIILVAMGNVLVIMAVILDRKLRSATNCFLTSLAVADLLVALTVMPPSLAMIINNYVWPFSEGLCGIWSMLDVFFSTSSILHLCMISLDRYMALARPFDHRRQGQNGRKLNGYPFSKEDGSKALKRVGSRILLVWTVAFGIAVPLPIIGRRDRENLFVGDMCAINVPEFAIYGSLVAFFLPLVIMFIMYTLTIRTLQKQARLVSSMLVYNGKTSPSYAGRRSAGRRQNNYQTSISRSNDSKKSWKPAGHFISDDESVSMTDSLRPKLVSRQSSTESCKTCGCKFETEKEKTTCLSKLRITKAFRRIQSVVGLGRVFGRCWIYSNSGKKQTCTCNNAAKSINGSPTERKGKIFAKKYSSSVRRISTSFKNRAMASITNEQRASKVLGLIFVLFCVFWCPFFITNVLSRLCTSCDQDLMGECMNWFVWVGYVSSGVNPCVYTLFSRRFRNTFFKLLQGRWSEVKQRPLRRTYSSRENPSVTSVRSLVSSGHRRSSKSSIRLQPVNFKETQTDFEDQGNMEEEEAWLNVVKAARNMREEKLQNLPRISSNDFVCGSSIRSSWHVTNLEIKTHRIQSACSMRKLSRQSNPISGVQKMVSKRSKRPHSESDLNSKQDCIELITLVPAISEAVELSSTHDKTWLAKEEDFSDLSASSSSSSLDRVWSDGQSSSESYQRANVANDNNAFSGDEISREDLDHEEAGHEEQENESPINNFKLKEVENIRLENNKNTPNEPNGHVEICLKERVAFIKKRGKVARKDSGMGASFDYLPRGAIAT</sequence>
<evidence type="ECO:0000256" key="7">
    <source>
        <dbReference type="ARBA" id="ARBA00023170"/>
    </source>
</evidence>
<keyword evidence="14" id="KW-1185">Reference proteome</keyword>
<comment type="caution">
    <text evidence="13">The sequence shown here is derived from an EMBL/GenBank/DDBJ whole genome shotgun (WGS) entry which is preliminary data.</text>
</comment>
<evidence type="ECO:0000256" key="2">
    <source>
        <dbReference type="ARBA" id="ARBA00022475"/>
    </source>
</evidence>
<keyword evidence="3 9" id="KW-0812">Transmembrane</keyword>
<feature type="transmembrane region" description="Helical" evidence="11">
    <location>
        <begin position="46"/>
        <end position="71"/>
    </location>
</feature>
<evidence type="ECO:0000256" key="6">
    <source>
        <dbReference type="ARBA" id="ARBA00023136"/>
    </source>
</evidence>
<feature type="region of interest" description="Disordered" evidence="10">
    <location>
        <begin position="701"/>
        <end position="738"/>
    </location>
</feature>
<evidence type="ECO:0000256" key="11">
    <source>
        <dbReference type="SAM" id="Phobius"/>
    </source>
</evidence>
<dbReference type="PROSITE" id="PS00237">
    <property type="entry name" value="G_PROTEIN_RECEP_F1_1"/>
    <property type="match status" value="1"/>
</dbReference>
<dbReference type="Proteomes" id="UP001642483">
    <property type="component" value="Unassembled WGS sequence"/>
</dbReference>
<evidence type="ECO:0000256" key="1">
    <source>
        <dbReference type="ARBA" id="ARBA00004651"/>
    </source>
</evidence>
<keyword evidence="8 9" id="KW-0807">Transducer</keyword>
<organism evidence="13 14">
    <name type="scientific">Clavelina lepadiformis</name>
    <name type="common">Light-bulb sea squirt</name>
    <name type="synonym">Ascidia lepadiformis</name>
    <dbReference type="NCBI Taxonomy" id="159417"/>
    <lineage>
        <taxon>Eukaryota</taxon>
        <taxon>Metazoa</taxon>
        <taxon>Chordata</taxon>
        <taxon>Tunicata</taxon>
        <taxon>Ascidiacea</taxon>
        <taxon>Aplousobranchia</taxon>
        <taxon>Clavelinidae</taxon>
        <taxon>Clavelina</taxon>
    </lineage>
</organism>
<proteinExistence type="inferred from homology"/>
<protein>
    <recommendedName>
        <fullName evidence="12">G-protein coupled receptors family 1 profile domain-containing protein</fullName>
    </recommendedName>
</protein>
<evidence type="ECO:0000256" key="3">
    <source>
        <dbReference type="ARBA" id="ARBA00022692"/>
    </source>
</evidence>
<evidence type="ECO:0000256" key="5">
    <source>
        <dbReference type="ARBA" id="ARBA00023040"/>
    </source>
</evidence>